<organism evidence="14 15">
    <name type="scientific">Prevotella intermedia</name>
    <dbReference type="NCBI Taxonomy" id="28131"/>
    <lineage>
        <taxon>Bacteria</taxon>
        <taxon>Pseudomonadati</taxon>
        <taxon>Bacteroidota</taxon>
        <taxon>Bacteroidia</taxon>
        <taxon>Bacteroidales</taxon>
        <taxon>Prevotellaceae</taxon>
        <taxon>Prevotella</taxon>
    </lineage>
</organism>
<dbReference type="Pfam" id="PF01288">
    <property type="entry name" value="HPPK"/>
    <property type="match status" value="1"/>
</dbReference>
<evidence type="ECO:0000313" key="15">
    <source>
        <dbReference type="Proteomes" id="UP000217431"/>
    </source>
</evidence>
<dbReference type="GO" id="GO:0016301">
    <property type="term" value="F:kinase activity"/>
    <property type="evidence" value="ECO:0007669"/>
    <property type="project" value="UniProtKB-KW"/>
</dbReference>
<keyword evidence="6" id="KW-0547">Nucleotide-binding</keyword>
<evidence type="ECO:0000259" key="13">
    <source>
        <dbReference type="Pfam" id="PF01288"/>
    </source>
</evidence>
<protein>
    <recommendedName>
        <fullName evidence="4">2-amino-4-hydroxy-6-hydroxymethyldihydropteridine pyrophosphokinase</fullName>
        <ecNumber evidence="3">2.7.6.3</ecNumber>
    </recommendedName>
    <alternativeName>
        <fullName evidence="11">6-hydroxymethyl-7,8-dihydropterin pyrophosphokinase</fullName>
    </alternativeName>
    <alternativeName>
        <fullName evidence="12">7,8-dihydro-6-hydroxymethylpterin-pyrophosphokinase</fullName>
    </alternativeName>
</protein>
<evidence type="ECO:0000256" key="2">
    <source>
        <dbReference type="ARBA" id="ARBA00005810"/>
    </source>
</evidence>
<evidence type="ECO:0000256" key="4">
    <source>
        <dbReference type="ARBA" id="ARBA00016218"/>
    </source>
</evidence>
<keyword evidence="8" id="KW-0067">ATP-binding</keyword>
<dbReference type="RefSeq" id="WP_096407010.1">
    <property type="nucleotide sequence ID" value="NZ_AP014597.1"/>
</dbReference>
<evidence type="ECO:0000313" key="14">
    <source>
        <dbReference type="EMBL" id="BAU18496.1"/>
    </source>
</evidence>
<evidence type="ECO:0000256" key="6">
    <source>
        <dbReference type="ARBA" id="ARBA00022741"/>
    </source>
</evidence>
<comment type="similarity">
    <text evidence="2">Belongs to the HPPK family.</text>
</comment>
<comment type="pathway">
    <text evidence="1">Cofactor biosynthesis; tetrahydrofolate biosynthesis; 2-amino-4-hydroxy-6-hydroxymethyl-7,8-dihydropteridine diphosphate from 7,8-dihydroneopterin triphosphate: step 4/4.</text>
</comment>
<dbReference type="GO" id="GO:0003848">
    <property type="term" value="F:2-amino-4-hydroxy-6-hydroxymethyldihydropteridine diphosphokinase activity"/>
    <property type="evidence" value="ECO:0007669"/>
    <property type="project" value="UniProtKB-EC"/>
</dbReference>
<evidence type="ECO:0000256" key="12">
    <source>
        <dbReference type="ARBA" id="ARBA00033413"/>
    </source>
</evidence>
<dbReference type="EC" id="2.7.6.3" evidence="3"/>
<evidence type="ECO:0000256" key="5">
    <source>
        <dbReference type="ARBA" id="ARBA00022679"/>
    </source>
</evidence>
<dbReference type="Proteomes" id="UP000217431">
    <property type="component" value="Chromosome I"/>
</dbReference>
<dbReference type="UniPathway" id="UPA00077">
    <property type="reaction ID" value="UER00155"/>
</dbReference>
<reference evidence="14 15" key="1">
    <citation type="journal article" date="2016" name="DNA Res.">
        <title>The complete genome sequencing of Prevotella intermedia strain OMA14 and a subsequent fine-scale, intra-species genomic comparison reveal an unusual amplification of conjugative and mobile transposons and identify a novel Prevotella-lineage-specific repeat.</title>
        <authorList>
            <person name="Naito M."/>
            <person name="Ogura Y."/>
            <person name="Itoh T."/>
            <person name="Shoji M."/>
            <person name="Okamoto M."/>
            <person name="Hayashi T."/>
            <person name="Nakayama K."/>
        </authorList>
    </citation>
    <scope>NUCLEOTIDE SEQUENCE [LARGE SCALE GENOMIC DNA]</scope>
    <source>
        <strain evidence="14 15">OMA14</strain>
    </source>
</reference>
<evidence type="ECO:0000256" key="3">
    <source>
        <dbReference type="ARBA" id="ARBA00013253"/>
    </source>
</evidence>
<name>A0A0T7ANC4_PREIN</name>
<keyword evidence="5" id="KW-0808">Transferase</keyword>
<sequence>MKITISLGSNTEQEQHIEEAIERLKTVFSDITFTQPQWTEPVGVVSDKYLNCLANFTTSLPLQQLVQQLKDIETAMGDTHENHKQGIVLIDLDVIKYGDKEVKKIAWLQ</sequence>
<dbReference type="GO" id="GO:0005524">
    <property type="term" value="F:ATP binding"/>
    <property type="evidence" value="ECO:0007669"/>
    <property type="project" value="UniProtKB-KW"/>
</dbReference>
<keyword evidence="9" id="KW-0289">Folate biosynthesis</keyword>
<dbReference type="AlphaFoldDB" id="A0A0T7ANC4"/>
<dbReference type="PANTHER" id="PTHR43071">
    <property type="entry name" value="2-AMINO-4-HYDROXY-6-HYDROXYMETHYLDIHYDROPTERIDINE PYROPHOSPHOKINASE"/>
    <property type="match status" value="1"/>
</dbReference>
<dbReference type="InterPro" id="IPR000550">
    <property type="entry name" value="Hppk"/>
</dbReference>
<evidence type="ECO:0000256" key="1">
    <source>
        <dbReference type="ARBA" id="ARBA00005051"/>
    </source>
</evidence>
<dbReference type="SUPFAM" id="SSF55083">
    <property type="entry name" value="6-hydroxymethyl-7,8-dihydropterin pyrophosphokinase, HPPK"/>
    <property type="match status" value="1"/>
</dbReference>
<accession>A0A0T7ANC4</accession>
<dbReference type="Gene3D" id="3.30.70.560">
    <property type="entry name" value="7,8-Dihydro-6-hydroxymethylpterin-pyrophosphokinase HPPK"/>
    <property type="match status" value="1"/>
</dbReference>
<dbReference type="GO" id="GO:0046656">
    <property type="term" value="P:folic acid biosynthetic process"/>
    <property type="evidence" value="ECO:0007669"/>
    <property type="project" value="UniProtKB-KW"/>
</dbReference>
<comment type="function">
    <text evidence="10">Catalyzes the transfer of pyrophosphate from adenosine triphosphate (ATP) to 6-hydroxymethyl-7,8-dihydropterin, an enzymatic step in folate biosynthesis pathway.</text>
</comment>
<dbReference type="EMBL" id="AP014597">
    <property type="protein sequence ID" value="BAU18496.1"/>
    <property type="molecule type" value="Genomic_DNA"/>
</dbReference>
<evidence type="ECO:0000256" key="10">
    <source>
        <dbReference type="ARBA" id="ARBA00029409"/>
    </source>
</evidence>
<dbReference type="STRING" id="28131.BWX40_07790"/>
<feature type="domain" description="7,8-dihydro-6-hydroxymethylpterin-pyrophosphokinase" evidence="13">
    <location>
        <begin position="5"/>
        <end position="98"/>
    </location>
</feature>
<evidence type="ECO:0000256" key="7">
    <source>
        <dbReference type="ARBA" id="ARBA00022777"/>
    </source>
</evidence>
<dbReference type="PANTHER" id="PTHR43071:SF1">
    <property type="entry name" value="2-AMINO-4-HYDROXY-6-HYDROXYMETHYLDIHYDROPTERIDINE PYROPHOSPHOKINASE"/>
    <property type="match status" value="1"/>
</dbReference>
<gene>
    <name evidence="14" type="ORF">PIOMA14_I_1988</name>
</gene>
<evidence type="ECO:0000256" key="8">
    <source>
        <dbReference type="ARBA" id="ARBA00022840"/>
    </source>
</evidence>
<dbReference type="InterPro" id="IPR035907">
    <property type="entry name" value="Hppk_sf"/>
</dbReference>
<evidence type="ECO:0000256" key="9">
    <source>
        <dbReference type="ARBA" id="ARBA00022909"/>
    </source>
</evidence>
<proteinExistence type="inferred from homology"/>
<dbReference type="GO" id="GO:0046654">
    <property type="term" value="P:tetrahydrofolate biosynthetic process"/>
    <property type="evidence" value="ECO:0007669"/>
    <property type="project" value="UniProtKB-UniPathway"/>
</dbReference>
<keyword evidence="7" id="KW-0418">Kinase</keyword>
<evidence type="ECO:0000256" key="11">
    <source>
        <dbReference type="ARBA" id="ARBA00029766"/>
    </source>
</evidence>